<evidence type="ECO:0008006" key="3">
    <source>
        <dbReference type="Google" id="ProtNLM"/>
    </source>
</evidence>
<organism evidence="1 2">
    <name type="scientific">Acinetobacter tjernbergiae DSM 14971 = CIP 107465</name>
    <dbReference type="NCBI Taxonomy" id="1120928"/>
    <lineage>
        <taxon>Bacteria</taxon>
        <taxon>Pseudomonadati</taxon>
        <taxon>Pseudomonadota</taxon>
        <taxon>Gammaproteobacteria</taxon>
        <taxon>Moraxellales</taxon>
        <taxon>Moraxellaceae</taxon>
        <taxon>Acinetobacter</taxon>
    </lineage>
</organism>
<dbReference type="eggNOG" id="ENOG5031SA8">
    <property type="taxonomic scope" value="Bacteria"/>
</dbReference>
<keyword evidence="2" id="KW-1185">Reference proteome</keyword>
<sequence length="160" mass="18896">MIEPINESSILKIIGEKPLYIHDLINLVFEIKRKLRSKELDFSALIQPYGGSEWENLTMMVPYLPREIIEENLDQLLEGFMDLNWPGSRILYGYLAEIDIYKLKDSFDRVIDKAIGMDDTEWVYFLCIFMDDERVGMKDSFIPQIEKSHSFLKSRNIDYD</sequence>
<proteinExistence type="predicted"/>
<dbReference type="InterPro" id="IPR038692">
    <property type="entry name" value="Cthe_2751_sf"/>
</dbReference>
<evidence type="ECO:0000313" key="2">
    <source>
        <dbReference type="Proteomes" id="UP000017404"/>
    </source>
</evidence>
<dbReference type="AlphaFoldDB" id="V2WC24"/>
<dbReference type="PATRIC" id="fig|1120928.5.peg.113"/>
<dbReference type="EMBL" id="AYEV01000001">
    <property type="protein sequence ID" value="ESK57574.1"/>
    <property type="molecule type" value="Genomic_DNA"/>
</dbReference>
<comment type="caution">
    <text evidence="1">The sequence shown here is derived from an EMBL/GenBank/DDBJ whole genome shotgun (WGS) entry which is preliminary data.</text>
</comment>
<name>V2WC24_9GAMM</name>
<gene>
    <name evidence="1" type="ORF">F990_00110</name>
</gene>
<dbReference type="OrthoDB" id="6692360at2"/>
<accession>V2WC24</accession>
<dbReference type="RefSeq" id="WP_018676938.1">
    <property type="nucleotide sequence ID" value="NZ_AYEV01000001.1"/>
</dbReference>
<protein>
    <recommendedName>
        <fullName evidence="3">DUF5071 domain-containing protein</fullName>
    </recommendedName>
</protein>
<dbReference type="Gene3D" id="1.25.40.750">
    <property type="entry name" value="Domain of unknown function DUF5071"/>
    <property type="match status" value="1"/>
</dbReference>
<dbReference type="Proteomes" id="UP000017404">
    <property type="component" value="Unassembled WGS sequence"/>
</dbReference>
<evidence type="ECO:0000313" key="1">
    <source>
        <dbReference type="EMBL" id="ESK57574.1"/>
    </source>
</evidence>
<reference evidence="1 2" key="1">
    <citation type="submission" date="2013-10" db="EMBL/GenBank/DDBJ databases">
        <title>The Genome Sequence of Acinetobacter tjernbergiae CIP107465.</title>
        <authorList>
            <consortium name="The Broad Institute Genomics Platform"/>
            <consortium name="The Broad Institute Genome Sequencing Center for Infectious Disease"/>
            <person name="Cerqueira G."/>
            <person name="Feldgarden M."/>
            <person name="Courvalin P."/>
            <person name="Grillot-Courvalin C."/>
            <person name="Clermont D."/>
            <person name="Rocha E."/>
            <person name="Yoon E.-J."/>
            <person name="Nemec A."/>
            <person name="Young S.K."/>
            <person name="Zeng Q."/>
            <person name="Gargeya S."/>
            <person name="Fitzgerald M."/>
            <person name="Abouelleil A."/>
            <person name="Alvarado L."/>
            <person name="Berlin A.M."/>
            <person name="Chapman S.B."/>
            <person name="Gainer-Dewar J."/>
            <person name="Goldberg J."/>
            <person name="Gnerre S."/>
            <person name="Griggs A."/>
            <person name="Gujja S."/>
            <person name="Hansen M."/>
            <person name="Howarth C."/>
            <person name="Imamovic A."/>
            <person name="Ireland A."/>
            <person name="Larimer J."/>
            <person name="McCowan C."/>
            <person name="Murphy C."/>
            <person name="Pearson M."/>
            <person name="Poon T.W."/>
            <person name="Priest M."/>
            <person name="Roberts A."/>
            <person name="Saif S."/>
            <person name="Shea T."/>
            <person name="Sykes S."/>
            <person name="Wortman J."/>
            <person name="Nusbaum C."/>
            <person name="Birren B."/>
        </authorList>
    </citation>
    <scope>NUCLEOTIDE SEQUENCE [LARGE SCALE GENOMIC DNA]</scope>
    <source>
        <strain evidence="1 2">CIP 107465</strain>
    </source>
</reference>